<feature type="region of interest" description="Disordered" evidence="1">
    <location>
        <begin position="174"/>
        <end position="193"/>
    </location>
</feature>
<dbReference type="Pfam" id="PF03432">
    <property type="entry name" value="Relaxase"/>
    <property type="match status" value="1"/>
</dbReference>
<dbReference type="AlphaFoldDB" id="A0A1Y2NW38"/>
<gene>
    <name evidence="3" type="ORF">BG846_02646</name>
</gene>
<dbReference type="Proteomes" id="UP000194318">
    <property type="component" value="Unassembled WGS sequence"/>
</dbReference>
<dbReference type="EMBL" id="MIFZ01000223">
    <property type="protein sequence ID" value="OSY51714.1"/>
    <property type="molecule type" value="Genomic_DNA"/>
</dbReference>
<comment type="caution">
    <text evidence="3">The sequence shown here is derived from an EMBL/GenBank/DDBJ whole genome shotgun (WGS) entry which is preliminary data.</text>
</comment>
<name>A0A1Y2NW38_STRFR</name>
<dbReference type="InterPro" id="IPR005094">
    <property type="entry name" value="Endonuclease_MobA/VirD2"/>
</dbReference>
<evidence type="ECO:0000313" key="3">
    <source>
        <dbReference type="EMBL" id="OSY51714.1"/>
    </source>
</evidence>
<protein>
    <recommendedName>
        <fullName evidence="2">MobA/VirD2-like nuclease domain-containing protein</fullName>
    </recommendedName>
</protein>
<proteinExistence type="predicted"/>
<sequence>MVPDVSTGSDTRGLIVYLFGPGRRDEHTDAHIVAAWDMAGAPDPGRDPAATYTQLAKRLDHHVDLRTRELGGKKPPQHVWHCPVRTAPGDRYLTDAEWAEVARRIVHATGIAPEGDEKACRWIAVRHADDHIHIMATTVRADGRRPRTHHDGQRAQAECRKIEAEFGLRRLKSGDLTAPRTPTGAERAKAERQGQTVTARHWLREQAYAVAAAVHNEADYFTVLQSLGIKVKTRLGPETGDVIGYSLAAPGDTNAAGEPVWYGGSKLAPDLSINRLRERLPDQEVADSPRYVADPADPWRHTTTAIHAARTVLDSGDDAAAQGHLAAFGDALYNIASATTGPHRAELRAAATAFNRARRSATRADHQAATALRKAAKELAYASSEPGGLAIALLFATVHLARAAAKWHEQRGHEQQAAAAEEAFRHLQAGYQQAAAPVLADLARRAPRATTARRFEQDLREALPAHADRILADPTWTALTTTLAQAETAGHNPRRLLTEVGTQRELDSAEHPAEVLNWRITAQPNRRAQAARTRSTCQRHVVHVRHATLSGHTSGHKARRAQSAPLTPVRCPRHASWRGHRVGFNGKAS</sequence>
<evidence type="ECO:0000256" key="1">
    <source>
        <dbReference type="SAM" id="MobiDB-lite"/>
    </source>
</evidence>
<reference evidence="3 4" key="1">
    <citation type="submission" date="2016-09" db="EMBL/GenBank/DDBJ databases">
        <title>Streptomyces fradiae DSM40063, a candidate organism with high potential of specific P450 cytochromes.</title>
        <authorList>
            <person name="Grumaz C."/>
            <person name="Vainshtein Y."/>
            <person name="Kirstahler P."/>
            <person name="Sohn K."/>
        </authorList>
    </citation>
    <scope>NUCLEOTIDE SEQUENCE [LARGE SCALE GENOMIC DNA]</scope>
    <source>
        <strain evidence="3 4">DSM 40063</strain>
    </source>
</reference>
<feature type="domain" description="MobA/VirD2-like nuclease" evidence="2">
    <location>
        <begin position="67"/>
        <end position="168"/>
    </location>
</feature>
<organism evidence="3 4">
    <name type="scientific">Streptomyces fradiae ATCC 10745 = DSM 40063</name>
    <dbReference type="NCBI Taxonomy" id="1319510"/>
    <lineage>
        <taxon>Bacteria</taxon>
        <taxon>Bacillati</taxon>
        <taxon>Actinomycetota</taxon>
        <taxon>Actinomycetes</taxon>
        <taxon>Kitasatosporales</taxon>
        <taxon>Streptomycetaceae</taxon>
        <taxon>Streptomyces</taxon>
    </lineage>
</organism>
<evidence type="ECO:0000313" key="4">
    <source>
        <dbReference type="Proteomes" id="UP000194318"/>
    </source>
</evidence>
<evidence type="ECO:0000259" key="2">
    <source>
        <dbReference type="Pfam" id="PF03432"/>
    </source>
</evidence>
<accession>A0A1Y2NW38</accession>